<dbReference type="InterPro" id="IPR050228">
    <property type="entry name" value="Carboxylesterase_BioH"/>
</dbReference>
<evidence type="ECO:0000313" key="4">
    <source>
        <dbReference type="Proteomes" id="UP000239406"/>
    </source>
</evidence>
<dbReference type="Proteomes" id="UP000294772">
    <property type="component" value="Unassembled WGS sequence"/>
</dbReference>
<proteinExistence type="predicted"/>
<reference evidence="2 4" key="1">
    <citation type="submission" date="2018-02" db="EMBL/GenBank/DDBJ databases">
        <title>Reclassifiation of [Polyangium] brachysporum DSM 7029 as Guopingzhaonella breviflexa gen. nov., sp. nov., a member of the family Comamonadaceae.</title>
        <authorList>
            <person name="Tang B."/>
        </authorList>
    </citation>
    <scope>NUCLEOTIDE SEQUENCE [LARGE SCALE GENOMIC DNA]</scope>
    <source>
        <strain evidence="2 4">DSM 15344</strain>
    </source>
</reference>
<protein>
    <submittedName>
        <fullName evidence="2 3">Lysophospholipase</fullName>
    </submittedName>
</protein>
<dbReference type="Gene3D" id="3.40.50.1820">
    <property type="entry name" value="alpha/beta hydrolase"/>
    <property type="match status" value="1"/>
</dbReference>
<comment type="caution">
    <text evidence="2">The sequence shown here is derived from an EMBL/GenBank/DDBJ whole genome shotgun (WGS) entry which is preliminary data.</text>
</comment>
<dbReference type="OrthoDB" id="9799989at2"/>
<keyword evidence="4" id="KW-1185">Reference proteome</keyword>
<feature type="domain" description="AB hydrolase-1" evidence="1">
    <location>
        <begin position="93"/>
        <end position="286"/>
    </location>
</feature>
<dbReference type="InterPro" id="IPR000073">
    <property type="entry name" value="AB_hydrolase_1"/>
</dbReference>
<reference evidence="3 5" key="2">
    <citation type="submission" date="2019-03" db="EMBL/GenBank/DDBJ databases">
        <title>Genomic Encyclopedia of Type Strains, Phase IV (KMG-IV): sequencing the most valuable type-strain genomes for metagenomic binning, comparative biology and taxonomic classification.</title>
        <authorList>
            <person name="Goeker M."/>
        </authorList>
    </citation>
    <scope>NUCLEOTIDE SEQUENCE [LARGE SCALE GENOMIC DNA]</scope>
    <source>
        <strain evidence="3 5">DSM 15264</strain>
    </source>
</reference>
<keyword evidence="3" id="KW-0378">Hydrolase</keyword>
<dbReference type="InterPro" id="IPR029058">
    <property type="entry name" value="AB_hydrolase_fold"/>
</dbReference>
<evidence type="ECO:0000313" key="3">
    <source>
        <dbReference type="EMBL" id="TCP04944.1"/>
    </source>
</evidence>
<dbReference type="SUPFAM" id="SSF53474">
    <property type="entry name" value="alpha/beta-Hydrolases"/>
    <property type="match status" value="1"/>
</dbReference>
<organism evidence="2 4">
    <name type="scientific">Caldimonas thermodepolymerans</name>
    <dbReference type="NCBI Taxonomy" id="215580"/>
    <lineage>
        <taxon>Bacteria</taxon>
        <taxon>Pseudomonadati</taxon>
        <taxon>Pseudomonadota</taxon>
        <taxon>Betaproteobacteria</taxon>
        <taxon>Burkholderiales</taxon>
        <taxon>Sphaerotilaceae</taxon>
        <taxon>Caldimonas</taxon>
    </lineage>
</organism>
<dbReference type="GO" id="GO:0016787">
    <property type="term" value="F:hydrolase activity"/>
    <property type="evidence" value="ECO:0007669"/>
    <property type="project" value="UniProtKB-KW"/>
</dbReference>
<evidence type="ECO:0000313" key="5">
    <source>
        <dbReference type="Proteomes" id="UP000294772"/>
    </source>
</evidence>
<dbReference type="RefSeq" id="WP_104357746.1">
    <property type="nucleotide sequence ID" value="NZ_CALFFA010000041.1"/>
</dbReference>
<dbReference type="EMBL" id="SLXF01000009">
    <property type="protein sequence ID" value="TCP04944.1"/>
    <property type="molecule type" value="Genomic_DNA"/>
</dbReference>
<name>A0A2S5T400_9BURK</name>
<gene>
    <name evidence="2" type="ORF">C1702_10990</name>
    <name evidence="3" type="ORF">EV676_10930</name>
</gene>
<accession>A0A2S5T400</accession>
<dbReference type="AlphaFoldDB" id="A0A2S5T400"/>
<dbReference type="PANTHER" id="PTHR43194">
    <property type="entry name" value="HYDROLASE ALPHA/BETA FOLD FAMILY"/>
    <property type="match status" value="1"/>
</dbReference>
<sequence>MTDATALAAPAARSFTAHRLYPMLRAGLRTAETLAPVSVAARVAARVFCTPVPTKLATRHLPPPAGVAVESLPFEDASLTLYRWFAAPQAPVVLLTHGWGGWALQMSALAEALAARGLAVVAVDQPAHGRSAGWRSNLAQFTRALGYLGGRLGPLRAVVGHSAGGAAVTAALARGLAAERWVAIAAPTDPVQVTRDYAAAFGLREATREAMVRHLEAREAMVFEQLAARHGADRLRQPALLVHDRGDTVVPVVESLKLQALVPQAELMLTEGLGHRRLLKDPEVVRRVAAFVAA</sequence>
<dbReference type="Proteomes" id="UP000239406">
    <property type="component" value="Unassembled WGS sequence"/>
</dbReference>
<dbReference type="EMBL" id="PSNY01000010">
    <property type="protein sequence ID" value="PPE69710.1"/>
    <property type="molecule type" value="Genomic_DNA"/>
</dbReference>
<evidence type="ECO:0000313" key="2">
    <source>
        <dbReference type="EMBL" id="PPE69710.1"/>
    </source>
</evidence>
<dbReference type="PANTHER" id="PTHR43194:SF2">
    <property type="entry name" value="PEROXISOMAL MEMBRANE PROTEIN LPX1"/>
    <property type="match status" value="1"/>
</dbReference>
<evidence type="ECO:0000259" key="1">
    <source>
        <dbReference type="Pfam" id="PF12697"/>
    </source>
</evidence>
<dbReference type="Pfam" id="PF12697">
    <property type="entry name" value="Abhydrolase_6"/>
    <property type="match status" value="1"/>
</dbReference>